<evidence type="ECO:0000313" key="3">
    <source>
        <dbReference type="Proteomes" id="UP001299283"/>
    </source>
</evidence>
<dbReference type="EMBL" id="JAYJJQ010000011">
    <property type="protein sequence ID" value="MEB3070038.1"/>
    <property type="molecule type" value="Genomic_DNA"/>
</dbReference>
<dbReference type="InterPro" id="IPR003615">
    <property type="entry name" value="HNH_nuc"/>
</dbReference>
<dbReference type="CDD" id="cd00085">
    <property type="entry name" value="HNHc"/>
    <property type="match status" value="1"/>
</dbReference>
<comment type="caution">
    <text evidence="2">The sequence shown here is derived from an EMBL/GenBank/DDBJ whole genome shotgun (WGS) entry which is preliminary data.</text>
</comment>
<proteinExistence type="predicted"/>
<feature type="domain" description="HNH" evidence="1">
    <location>
        <begin position="75"/>
        <end position="114"/>
    </location>
</feature>
<dbReference type="InterPro" id="IPR002711">
    <property type="entry name" value="HNH"/>
</dbReference>
<dbReference type="GO" id="GO:0004519">
    <property type="term" value="F:endonuclease activity"/>
    <property type="evidence" value="ECO:0007669"/>
    <property type="project" value="UniProtKB-KW"/>
</dbReference>
<keyword evidence="3" id="KW-1185">Reference proteome</keyword>
<keyword evidence="2" id="KW-0255">Endonuclease</keyword>
<keyword evidence="2" id="KW-0540">Nuclease</keyword>
<organism evidence="2 3">
    <name type="scientific">[Mycobacterium] vasticus</name>
    <dbReference type="NCBI Taxonomy" id="2875777"/>
    <lineage>
        <taxon>Bacteria</taxon>
        <taxon>Bacillati</taxon>
        <taxon>Actinomycetota</taxon>
        <taxon>Actinomycetes</taxon>
        <taxon>Mycobacteriales</taxon>
        <taxon>Mycobacteriaceae</taxon>
        <taxon>Mycolicibacter</taxon>
    </lineage>
</organism>
<keyword evidence="2" id="KW-0378">Hydrolase</keyword>
<gene>
    <name evidence="2" type="ORF">K5L39_12650</name>
</gene>
<name>A0ABU5YY62_9MYCO</name>
<accession>A0ABU5YY62</accession>
<dbReference type="Pfam" id="PF01844">
    <property type="entry name" value="HNH"/>
    <property type="match status" value="1"/>
</dbReference>
<dbReference type="Gene3D" id="1.10.30.50">
    <property type="match status" value="1"/>
</dbReference>
<evidence type="ECO:0000313" key="2">
    <source>
        <dbReference type="EMBL" id="MEB3070038.1"/>
    </source>
</evidence>
<sequence length="140" mass="15478">MSAAESDLRAAVAAARAAGDTWDAIGAYQRFGSAASPLRYRRSAQRKWHLFGRERISMSAVREPFKDAFGSRRFYCDNALLSDNPMDHVLPWSLVGIDGLANLVLACPRCNGDKRHALPSLQITRRRACRRGRATSRASG</sequence>
<protein>
    <submittedName>
        <fullName evidence="2">HNH endonuclease</fullName>
    </submittedName>
</protein>
<dbReference type="Proteomes" id="UP001299283">
    <property type="component" value="Unassembled WGS sequence"/>
</dbReference>
<evidence type="ECO:0000259" key="1">
    <source>
        <dbReference type="Pfam" id="PF01844"/>
    </source>
</evidence>
<reference evidence="2 3" key="1">
    <citation type="submission" date="2023-12" db="EMBL/GenBank/DDBJ databases">
        <title>Description of new species of Mycobacterium terrae complex isolated from sewage at the Sao Paulo Zoological Park Foundation in Brazil.</title>
        <authorList>
            <person name="Romagnoli C.L."/>
            <person name="Conceicao E.C."/>
            <person name="Machado E."/>
            <person name="Barreto L.B.P.F."/>
            <person name="Sharma A."/>
            <person name="Silva N.M."/>
            <person name="Marques L.E."/>
            <person name="Juliana M.A."/>
            <person name="Lourenco M.C.S."/>
            <person name="Digiampietri L.A."/>
            <person name="Suffys P.N."/>
            <person name="Viana-Niero C."/>
        </authorList>
    </citation>
    <scope>NUCLEOTIDE SEQUENCE [LARGE SCALE GENOMIC DNA]</scope>
    <source>
        <strain evidence="2 3">MYC017</strain>
    </source>
</reference>